<dbReference type="HOGENOM" id="CLU_082370_0_0_3"/>
<protein>
    <submittedName>
        <fullName evidence="3">Abortive infection protein</fullName>
    </submittedName>
</protein>
<keyword evidence="1" id="KW-1133">Transmembrane helix</keyword>
<proteinExistence type="predicted"/>
<name>E0UHE6_GLOV7</name>
<keyword evidence="1" id="KW-0812">Transmembrane</keyword>
<dbReference type="InterPro" id="IPR003675">
    <property type="entry name" value="Rce1/LyrA-like_dom"/>
</dbReference>
<feature type="transmembrane region" description="Helical" evidence="1">
    <location>
        <begin position="216"/>
        <end position="236"/>
    </location>
</feature>
<reference evidence="4" key="1">
    <citation type="journal article" date="2011" name="MBio">
        <title>Novel metabolic attributes of the genus Cyanothece, comprising a group of unicellular nitrogen-fixing Cyanobacteria.</title>
        <authorList>
            <person name="Bandyopadhyay A."/>
            <person name="Elvitigala T."/>
            <person name="Welsh E."/>
            <person name="Stockel J."/>
            <person name="Liberton M."/>
            <person name="Min H."/>
            <person name="Sherman L.A."/>
            <person name="Pakrasi H.B."/>
        </authorList>
    </citation>
    <scope>NUCLEOTIDE SEQUENCE [LARGE SCALE GENOMIC DNA]</scope>
    <source>
        <strain evidence="4">PCC 7822</strain>
    </source>
</reference>
<sequence>MSIITNRINFWESLLGLYCTGLIGILSLLLIAVPQIEQFLATNPDASETPVFILALMSLIVPSILLAISVVIGLLLSQKIGLRSYIVEFFSNTIEEVKLKNDLVLGFWGGIIVALIIKLLETVFRLYITELNQLENLTKFDLSKILLGVFYGGLTEELLLRWGLMTLLAWGLWRLTGGKDTPNSWVMGLAIAISSIVFGLGHLPALSVQLPLTLPIIFRTVVLNAIGGVIFGWLYWKRSLEVAMIAHASSHIGLAVLQGLNGKIF</sequence>
<dbReference type="OrthoDB" id="378663at2"/>
<evidence type="ECO:0000313" key="3">
    <source>
        <dbReference type="EMBL" id="ADN12087.1"/>
    </source>
</evidence>
<feature type="transmembrane region" description="Helical" evidence="1">
    <location>
        <begin position="185"/>
        <end position="204"/>
    </location>
</feature>
<dbReference type="eggNOG" id="ENOG502ZAAA">
    <property type="taxonomic scope" value="Bacteria"/>
</dbReference>
<organism evidence="3 4">
    <name type="scientific">Gloeothece verrucosa (strain PCC 7822)</name>
    <name type="common">Cyanothece sp. (strain PCC 7822)</name>
    <dbReference type="NCBI Taxonomy" id="497965"/>
    <lineage>
        <taxon>Bacteria</taxon>
        <taxon>Bacillati</taxon>
        <taxon>Cyanobacteriota</taxon>
        <taxon>Cyanophyceae</taxon>
        <taxon>Oscillatoriophycideae</taxon>
        <taxon>Chroococcales</taxon>
        <taxon>Aphanothecaceae</taxon>
        <taxon>Gloeothece</taxon>
        <taxon>Gloeothece verrucosa</taxon>
    </lineage>
</organism>
<evidence type="ECO:0000259" key="2">
    <source>
        <dbReference type="Pfam" id="PF02517"/>
    </source>
</evidence>
<accession>E0UHE6</accession>
<dbReference type="RefSeq" id="WP_013320197.1">
    <property type="nucleotide sequence ID" value="NC_014501.1"/>
</dbReference>
<dbReference type="GO" id="GO:0004175">
    <property type="term" value="F:endopeptidase activity"/>
    <property type="evidence" value="ECO:0007669"/>
    <property type="project" value="UniProtKB-ARBA"/>
</dbReference>
<dbReference type="GO" id="GO:0080120">
    <property type="term" value="P:CAAX-box protein maturation"/>
    <property type="evidence" value="ECO:0007669"/>
    <property type="project" value="UniProtKB-ARBA"/>
</dbReference>
<dbReference type="AlphaFoldDB" id="E0UHE6"/>
<feature type="transmembrane region" description="Helical" evidence="1">
    <location>
        <begin position="148"/>
        <end position="173"/>
    </location>
</feature>
<dbReference type="EMBL" id="CP002198">
    <property type="protein sequence ID" value="ADN12087.1"/>
    <property type="molecule type" value="Genomic_DNA"/>
</dbReference>
<dbReference type="Proteomes" id="UP000008206">
    <property type="component" value="Chromosome"/>
</dbReference>
<feature type="transmembrane region" description="Helical" evidence="1">
    <location>
        <begin position="12"/>
        <end position="32"/>
    </location>
</feature>
<feature type="transmembrane region" description="Helical" evidence="1">
    <location>
        <begin position="103"/>
        <end position="128"/>
    </location>
</feature>
<evidence type="ECO:0000313" key="4">
    <source>
        <dbReference type="Proteomes" id="UP000008206"/>
    </source>
</evidence>
<feature type="transmembrane region" description="Helical" evidence="1">
    <location>
        <begin position="52"/>
        <end position="76"/>
    </location>
</feature>
<dbReference type="KEGG" id="cyj:Cyan7822_0035"/>
<dbReference type="Pfam" id="PF02517">
    <property type="entry name" value="Rce1-like"/>
    <property type="match status" value="1"/>
</dbReference>
<keyword evidence="1" id="KW-0472">Membrane</keyword>
<keyword evidence="4" id="KW-1185">Reference proteome</keyword>
<evidence type="ECO:0000256" key="1">
    <source>
        <dbReference type="SAM" id="Phobius"/>
    </source>
</evidence>
<gene>
    <name evidence="3" type="ordered locus">Cyan7822_0035</name>
</gene>
<dbReference type="STRING" id="497965.Cyan7822_0035"/>
<feature type="domain" description="CAAX prenyl protease 2/Lysostaphin resistance protein A-like" evidence="2">
    <location>
        <begin position="142"/>
        <end position="249"/>
    </location>
</feature>